<organism evidence="1 2">
    <name type="scientific">Henosepilachna vigintioctopunctata</name>
    <dbReference type="NCBI Taxonomy" id="420089"/>
    <lineage>
        <taxon>Eukaryota</taxon>
        <taxon>Metazoa</taxon>
        <taxon>Ecdysozoa</taxon>
        <taxon>Arthropoda</taxon>
        <taxon>Hexapoda</taxon>
        <taxon>Insecta</taxon>
        <taxon>Pterygota</taxon>
        <taxon>Neoptera</taxon>
        <taxon>Endopterygota</taxon>
        <taxon>Coleoptera</taxon>
        <taxon>Polyphaga</taxon>
        <taxon>Cucujiformia</taxon>
        <taxon>Coccinelloidea</taxon>
        <taxon>Coccinellidae</taxon>
        <taxon>Epilachninae</taxon>
        <taxon>Epilachnini</taxon>
        <taxon>Henosepilachna</taxon>
    </lineage>
</organism>
<dbReference type="Proteomes" id="UP001431783">
    <property type="component" value="Unassembled WGS sequence"/>
</dbReference>
<evidence type="ECO:0000313" key="1">
    <source>
        <dbReference type="EMBL" id="KAK9887140.1"/>
    </source>
</evidence>
<comment type="caution">
    <text evidence="1">The sequence shown here is derived from an EMBL/GenBank/DDBJ whole genome shotgun (WGS) entry which is preliminary data.</text>
</comment>
<dbReference type="AlphaFoldDB" id="A0AAW1UXF7"/>
<keyword evidence="2" id="KW-1185">Reference proteome</keyword>
<accession>A0AAW1UXF7</accession>
<name>A0AAW1UXF7_9CUCU</name>
<evidence type="ECO:0000313" key="2">
    <source>
        <dbReference type="Proteomes" id="UP001431783"/>
    </source>
</evidence>
<reference evidence="1 2" key="1">
    <citation type="submission" date="2023-03" db="EMBL/GenBank/DDBJ databases">
        <title>Genome insight into feeding habits of ladybird beetles.</title>
        <authorList>
            <person name="Li H.-S."/>
            <person name="Huang Y.-H."/>
            <person name="Pang H."/>
        </authorList>
    </citation>
    <scope>NUCLEOTIDE SEQUENCE [LARGE SCALE GENOMIC DNA]</scope>
    <source>
        <strain evidence="1">SYSU_2023b</strain>
        <tissue evidence="1">Whole body</tissue>
    </source>
</reference>
<proteinExistence type="predicted"/>
<protein>
    <submittedName>
        <fullName evidence="1">Uncharacterized protein</fullName>
    </submittedName>
</protein>
<gene>
    <name evidence="1" type="ORF">WA026_020587</name>
</gene>
<sequence>MEDLMKRRDELATILGEPVREELKKVVDELAELKYALQSNKEMTPIVSAEQRCRNFQLLRFFLRKHIYIDDFELPSKK</sequence>
<dbReference type="EMBL" id="JARQZJ010000105">
    <property type="protein sequence ID" value="KAK9887140.1"/>
    <property type="molecule type" value="Genomic_DNA"/>
</dbReference>